<feature type="transmembrane region" description="Helical" evidence="5">
    <location>
        <begin position="30"/>
        <end position="51"/>
    </location>
</feature>
<evidence type="ECO:0000256" key="2">
    <source>
        <dbReference type="ARBA" id="ARBA00022692"/>
    </source>
</evidence>
<evidence type="ECO:0000256" key="4">
    <source>
        <dbReference type="ARBA" id="ARBA00023136"/>
    </source>
</evidence>
<evidence type="ECO:0000313" key="7">
    <source>
        <dbReference type="Proteomes" id="UP000298642"/>
    </source>
</evidence>
<gene>
    <name evidence="6" type="ORF">EIO64_10770</name>
</gene>
<dbReference type="RefSeq" id="WP_021747996.1">
    <property type="nucleotide sequence ID" value="NZ_CP034413.3"/>
</dbReference>
<dbReference type="AlphaFoldDB" id="A0A4D7APZ9"/>
<keyword evidence="4 5" id="KW-0472">Membrane</keyword>
<sequence length="229" mass="23498">MSALWESPFFGVTLTILAYWAGCKIQKRTGLVICNGLVLAVMMIIAVLAVFDIPYAAYNAGGSLINLFLGPATVCLAVTIYAQIDLLKKNLLPILAGCAAGAVTSVLSIWGLCRLFGLDRTLTVSLLPKSVTTPIATAIAEGQGGIVSITVAAVIFTGILGNLCAPALARLFRVKDPVAAGLAIGACSHAMGTARALELGETEGAMSGLAIGLCGLATTILALFFDVLV</sequence>
<name>A0A4D7APZ9_9FIRM</name>
<evidence type="ECO:0000256" key="5">
    <source>
        <dbReference type="SAM" id="Phobius"/>
    </source>
</evidence>
<proteinExistence type="predicted"/>
<feature type="transmembrane region" description="Helical" evidence="5">
    <location>
        <begin position="209"/>
        <end position="228"/>
    </location>
</feature>
<accession>A0A4D7APZ9</accession>
<feature type="transmembrane region" description="Helical" evidence="5">
    <location>
        <begin position="6"/>
        <end position="23"/>
    </location>
</feature>
<dbReference type="GeneID" id="89520516"/>
<dbReference type="InterPro" id="IPR007300">
    <property type="entry name" value="CidB/LrgB"/>
</dbReference>
<dbReference type="KEGG" id="obj:EIO64_10770"/>
<reference evidence="7" key="1">
    <citation type="submission" date="2018-12" db="EMBL/GenBank/DDBJ databases">
        <title>Dusodibacter welbiota gen. nov., sp. nov., isolated from human faeces and emended description of the Oscillibacter genus.</title>
        <authorList>
            <person name="Le Roy T."/>
            <person name="Van der Smissen P."/>
            <person name="Delzenne N."/>
            <person name="Muccioli G."/>
            <person name="Collet J.F."/>
            <person name="Cani P.D."/>
        </authorList>
    </citation>
    <scope>NUCLEOTIDE SEQUENCE [LARGE SCALE GENOMIC DNA]</scope>
    <source>
        <strain evidence="7">J115</strain>
    </source>
</reference>
<dbReference type="PANTHER" id="PTHR30249">
    <property type="entry name" value="PUTATIVE SEROTONIN TRANSPORTER"/>
    <property type="match status" value="1"/>
</dbReference>
<feature type="transmembrane region" description="Helical" evidence="5">
    <location>
        <begin position="63"/>
        <end position="82"/>
    </location>
</feature>
<dbReference type="PANTHER" id="PTHR30249:SF0">
    <property type="entry name" value="PLASTIDAL GLYCOLATE_GLYCERATE TRANSLOCATOR 1, CHLOROPLASTIC"/>
    <property type="match status" value="1"/>
</dbReference>
<dbReference type="Proteomes" id="UP000298642">
    <property type="component" value="Chromosome"/>
</dbReference>
<evidence type="ECO:0000256" key="1">
    <source>
        <dbReference type="ARBA" id="ARBA00004141"/>
    </source>
</evidence>
<dbReference type="EMBL" id="CP034413">
    <property type="protein sequence ID" value="QCI59643.1"/>
    <property type="molecule type" value="Genomic_DNA"/>
</dbReference>
<keyword evidence="3 5" id="KW-1133">Transmembrane helix</keyword>
<evidence type="ECO:0000256" key="3">
    <source>
        <dbReference type="ARBA" id="ARBA00022989"/>
    </source>
</evidence>
<feature type="transmembrane region" description="Helical" evidence="5">
    <location>
        <begin position="146"/>
        <end position="165"/>
    </location>
</feature>
<comment type="subcellular location">
    <subcellularLocation>
        <location evidence="1">Membrane</location>
        <topology evidence="1">Multi-pass membrane protein</topology>
    </subcellularLocation>
</comment>
<keyword evidence="7" id="KW-1185">Reference proteome</keyword>
<protein>
    <submittedName>
        <fullName evidence="6">LrgB family protein</fullName>
    </submittedName>
</protein>
<evidence type="ECO:0000313" key="6">
    <source>
        <dbReference type="EMBL" id="QCI59643.1"/>
    </source>
</evidence>
<dbReference type="GO" id="GO:0016020">
    <property type="term" value="C:membrane"/>
    <property type="evidence" value="ECO:0007669"/>
    <property type="project" value="UniProtKB-SubCell"/>
</dbReference>
<dbReference type="Pfam" id="PF04172">
    <property type="entry name" value="LrgB"/>
    <property type="match status" value="1"/>
</dbReference>
<keyword evidence="2 5" id="KW-0812">Transmembrane</keyword>
<feature type="transmembrane region" description="Helical" evidence="5">
    <location>
        <begin position="94"/>
        <end position="117"/>
    </location>
</feature>
<feature type="transmembrane region" description="Helical" evidence="5">
    <location>
        <begin position="177"/>
        <end position="197"/>
    </location>
</feature>
<organism evidence="6 7">
    <name type="scientific">Dysosmobacter welbionis</name>
    <dbReference type="NCBI Taxonomy" id="2093857"/>
    <lineage>
        <taxon>Bacteria</taxon>
        <taxon>Bacillati</taxon>
        <taxon>Bacillota</taxon>
        <taxon>Clostridia</taxon>
        <taxon>Eubacteriales</taxon>
        <taxon>Oscillospiraceae</taxon>
        <taxon>Dysosmobacter</taxon>
    </lineage>
</organism>